<keyword evidence="4 5" id="KW-0472">Membrane</keyword>
<dbReference type="PANTHER" id="PTHR12489:SF17">
    <property type="entry name" value="LHFPL TETRASPAN SUBFAMILY MEMBER 4B"/>
    <property type="match status" value="1"/>
</dbReference>
<reference evidence="6" key="1">
    <citation type="thesis" date="2020" institute="ProQuest LLC" country="789 East Eisenhower Parkway, Ann Arbor, MI, USA">
        <title>Comparative Genomics and Chromosome Evolution.</title>
        <authorList>
            <person name="Mudd A.B."/>
        </authorList>
    </citation>
    <scope>NUCLEOTIDE SEQUENCE</scope>
    <source>
        <strain evidence="6">1538</strain>
        <tissue evidence="6">Blood</tissue>
    </source>
</reference>
<evidence type="ECO:0000256" key="5">
    <source>
        <dbReference type="SAM" id="Phobius"/>
    </source>
</evidence>
<comment type="subcellular location">
    <subcellularLocation>
        <location evidence="1">Membrane</location>
        <topology evidence="1">Multi-pass membrane protein</topology>
    </subcellularLocation>
</comment>
<feature type="transmembrane region" description="Helical" evidence="5">
    <location>
        <begin position="21"/>
        <end position="45"/>
    </location>
</feature>
<dbReference type="Pfam" id="PF10242">
    <property type="entry name" value="L_HMGIC_fpl"/>
    <property type="match status" value="1"/>
</dbReference>
<evidence type="ECO:0000256" key="2">
    <source>
        <dbReference type="ARBA" id="ARBA00022692"/>
    </source>
</evidence>
<evidence type="ECO:0000313" key="7">
    <source>
        <dbReference type="Proteomes" id="UP001181693"/>
    </source>
</evidence>
<sequence length="212" mass="23032">MEPLGHVQLYDTDFVQNGRAVTVLWASCTLFLGILEIVVLLQPAWVLGGEGSGQFGLYQVCEESDWGTECRGPEAALEALPPFQTAAGFMVGAVLLVLFSLACIGLLWFCNSGTVFKLCAWLQISAASCQALGCVLFPDGWDSAAVRPLCGYRSDRYELGTCSVHWAYILAILGIIDCLILSVLGFTLGKRHDALNPSEVKYPKKDFLSETL</sequence>
<name>A0AAV2ZSD2_PYXAD</name>
<organism evidence="6 7">
    <name type="scientific">Pyxicephalus adspersus</name>
    <name type="common">African bullfrog</name>
    <dbReference type="NCBI Taxonomy" id="30357"/>
    <lineage>
        <taxon>Eukaryota</taxon>
        <taxon>Metazoa</taxon>
        <taxon>Chordata</taxon>
        <taxon>Craniata</taxon>
        <taxon>Vertebrata</taxon>
        <taxon>Euteleostomi</taxon>
        <taxon>Amphibia</taxon>
        <taxon>Batrachia</taxon>
        <taxon>Anura</taxon>
        <taxon>Neobatrachia</taxon>
        <taxon>Ranoidea</taxon>
        <taxon>Pyxicephalidae</taxon>
        <taxon>Pyxicephalinae</taxon>
        <taxon>Pyxicephalus</taxon>
    </lineage>
</organism>
<keyword evidence="2 5" id="KW-0812">Transmembrane</keyword>
<dbReference type="EMBL" id="DYDO01000007">
    <property type="protein sequence ID" value="DBA21331.1"/>
    <property type="molecule type" value="Genomic_DNA"/>
</dbReference>
<evidence type="ECO:0000256" key="3">
    <source>
        <dbReference type="ARBA" id="ARBA00022989"/>
    </source>
</evidence>
<keyword evidence="7" id="KW-1185">Reference proteome</keyword>
<accession>A0AAV2ZSD2</accession>
<dbReference type="Proteomes" id="UP001181693">
    <property type="component" value="Unassembled WGS sequence"/>
</dbReference>
<dbReference type="GO" id="GO:0005886">
    <property type="term" value="C:plasma membrane"/>
    <property type="evidence" value="ECO:0007669"/>
    <property type="project" value="TreeGrafter"/>
</dbReference>
<evidence type="ECO:0000256" key="4">
    <source>
        <dbReference type="ARBA" id="ARBA00023136"/>
    </source>
</evidence>
<dbReference type="AlphaFoldDB" id="A0AAV2ZSD2"/>
<gene>
    <name evidence="6" type="ORF">GDO54_017988</name>
</gene>
<comment type="caution">
    <text evidence="6">The sequence shown here is derived from an EMBL/GenBank/DDBJ whole genome shotgun (WGS) entry which is preliminary data.</text>
</comment>
<keyword evidence="3 5" id="KW-1133">Transmembrane helix</keyword>
<feature type="transmembrane region" description="Helical" evidence="5">
    <location>
        <begin position="86"/>
        <end position="109"/>
    </location>
</feature>
<proteinExistence type="predicted"/>
<feature type="transmembrane region" description="Helical" evidence="5">
    <location>
        <begin position="166"/>
        <end position="188"/>
    </location>
</feature>
<dbReference type="GO" id="GO:0007605">
    <property type="term" value="P:sensory perception of sound"/>
    <property type="evidence" value="ECO:0007669"/>
    <property type="project" value="TreeGrafter"/>
</dbReference>
<protein>
    <submittedName>
        <fullName evidence="6">Uncharacterized protein</fullName>
    </submittedName>
</protein>
<dbReference type="InterPro" id="IPR019372">
    <property type="entry name" value="LHFPL"/>
</dbReference>
<dbReference type="PANTHER" id="PTHR12489">
    <property type="entry name" value="LIPOMA HMGIC FUSION PARTNER-LIKE PROTEIN"/>
    <property type="match status" value="1"/>
</dbReference>
<evidence type="ECO:0000256" key="1">
    <source>
        <dbReference type="ARBA" id="ARBA00004141"/>
    </source>
</evidence>
<evidence type="ECO:0000313" key="6">
    <source>
        <dbReference type="EMBL" id="DBA21331.1"/>
    </source>
</evidence>